<sequence>MTIKKKKKKKKKSVHSEIRATALISTTSTSSCSGSQQRHSVNLGEVLQSNHRRADKEQLDAAGGGTGGANVKTLRAIKRASQPIPLDHLEESQEGESESESLASRDEEASTGEEDRQRPTTAYVVPDDRLVRQYSHFDNADAVAAFNANPQKAIKAMIEAGQVEGSPESVAVFLYCCKRLDKAQIGEFIGDHKGLGREVLDHFARLFNYTDLDFDIALRRFLSYFRLPGEAQKIDRIMNAFALQFYLHNKGDIFLSADTVYILAFSVIMLNTDAHNPNIKKKMTEQEFVRTNRGINEGRDIVPEYLIDIYCRIVTNEIKMEHESFPDALKMGWLWIKGDVLDERLRKPKLLGGKKKVRWYRLWFILCESGLHFYQDVRLNQPVGAMSLRDVKYRMLSEESDDDELRRALENDKKKQLSAHCLLRVTTLHPGVASLGERVFYFALPTRREVNVWVSLLGKCALIASPPQAQLLSASSPRQTASPPPPPPPPPPPASLVFLSDAGASLVTSPRATVAAGVADFVVTVIVFADVVVTVIGHHHQVMPPPLAGGVQGPLWLGNNQHSPQHPTKPPYATAATSALAKHTRAPIGKSV</sequence>
<dbReference type="Pfam" id="PF01369">
    <property type="entry name" value="Sec7"/>
    <property type="match status" value="1"/>
</dbReference>
<dbReference type="InterPro" id="IPR000904">
    <property type="entry name" value="Sec7_dom"/>
</dbReference>
<feature type="domain" description="SEC7" evidence="3">
    <location>
        <begin position="146"/>
        <end position="316"/>
    </location>
</feature>
<feature type="region of interest" description="Disordered" evidence="1">
    <location>
        <begin position="1"/>
        <end position="122"/>
    </location>
</feature>
<dbReference type="SUPFAM" id="SSF50729">
    <property type="entry name" value="PH domain-like"/>
    <property type="match status" value="1"/>
</dbReference>
<dbReference type="PROSITE" id="PS50003">
    <property type="entry name" value="PH_DOMAIN"/>
    <property type="match status" value="1"/>
</dbReference>
<dbReference type="InterPro" id="IPR001849">
    <property type="entry name" value="PH_domain"/>
</dbReference>
<organism evidence="4 5">
    <name type="scientific">Acanthamoeba castellanii (strain ATCC 30010 / Neff)</name>
    <dbReference type="NCBI Taxonomy" id="1257118"/>
    <lineage>
        <taxon>Eukaryota</taxon>
        <taxon>Amoebozoa</taxon>
        <taxon>Discosea</taxon>
        <taxon>Longamoebia</taxon>
        <taxon>Centramoebida</taxon>
        <taxon>Acanthamoebidae</taxon>
        <taxon>Acanthamoeba</taxon>
    </lineage>
</organism>
<accession>L8H7Q5</accession>
<name>L8H7Q5_ACACF</name>
<dbReference type="FunFam" id="1.10.1000.11:FF:000002">
    <property type="entry name" value="Cytohesin 1"/>
    <property type="match status" value="1"/>
</dbReference>
<dbReference type="InterPro" id="IPR035999">
    <property type="entry name" value="Sec7_dom_sf"/>
</dbReference>
<evidence type="ECO:0000259" key="2">
    <source>
        <dbReference type="PROSITE" id="PS50003"/>
    </source>
</evidence>
<dbReference type="OrthoDB" id="430364at2759"/>
<dbReference type="PROSITE" id="PS51257">
    <property type="entry name" value="PROKAR_LIPOPROTEIN"/>
    <property type="match status" value="1"/>
</dbReference>
<feature type="compositionally biased region" description="Low complexity" evidence="1">
    <location>
        <begin position="25"/>
        <end position="35"/>
    </location>
</feature>
<dbReference type="PROSITE" id="PS50190">
    <property type="entry name" value="SEC7"/>
    <property type="match status" value="1"/>
</dbReference>
<dbReference type="SMART" id="SM00233">
    <property type="entry name" value="PH"/>
    <property type="match status" value="1"/>
</dbReference>
<dbReference type="GeneID" id="14921633"/>
<dbReference type="SMART" id="SM00222">
    <property type="entry name" value="Sec7"/>
    <property type="match status" value="1"/>
</dbReference>
<evidence type="ECO:0000259" key="3">
    <source>
        <dbReference type="PROSITE" id="PS50190"/>
    </source>
</evidence>
<dbReference type="PANTHER" id="PTHR10663">
    <property type="entry name" value="GUANYL-NUCLEOTIDE EXCHANGE FACTOR"/>
    <property type="match status" value="1"/>
</dbReference>
<dbReference type="STRING" id="1257118.L8H7Q5"/>
<dbReference type="Gene3D" id="2.30.29.30">
    <property type="entry name" value="Pleckstrin-homology domain (PH domain)/Phosphotyrosine-binding domain (PTB)"/>
    <property type="match status" value="1"/>
</dbReference>
<dbReference type="InterPro" id="IPR011993">
    <property type="entry name" value="PH-like_dom_sf"/>
</dbReference>
<feature type="compositionally biased region" description="Basic residues" evidence="1">
    <location>
        <begin position="1"/>
        <end position="13"/>
    </location>
</feature>
<dbReference type="Gene3D" id="1.10.1000.11">
    <property type="entry name" value="Arf Nucleotide-binding Site Opener,domain 2"/>
    <property type="match status" value="1"/>
</dbReference>
<dbReference type="GO" id="GO:0005085">
    <property type="term" value="F:guanyl-nucleotide exchange factor activity"/>
    <property type="evidence" value="ECO:0007669"/>
    <property type="project" value="InterPro"/>
</dbReference>
<feature type="compositionally biased region" description="Basic and acidic residues" evidence="1">
    <location>
        <begin position="103"/>
        <end position="118"/>
    </location>
</feature>
<proteinExistence type="predicted"/>
<evidence type="ECO:0000256" key="1">
    <source>
        <dbReference type="SAM" id="MobiDB-lite"/>
    </source>
</evidence>
<keyword evidence="5" id="KW-1185">Reference proteome</keyword>
<gene>
    <name evidence="4" type="ORF">ACA1_055290</name>
</gene>
<dbReference type="EMBL" id="KB007909">
    <property type="protein sequence ID" value="ELR20763.1"/>
    <property type="molecule type" value="Genomic_DNA"/>
</dbReference>
<evidence type="ECO:0000313" key="4">
    <source>
        <dbReference type="EMBL" id="ELR20763.1"/>
    </source>
</evidence>
<dbReference type="Pfam" id="PF00169">
    <property type="entry name" value="PH"/>
    <property type="match status" value="1"/>
</dbReference>
<feature type="compositionally biased region" description="Polar residues" evidence="1">
    <location>
        <begin position="472"/>
        <end position="481"/>
    </location>
</feature>
<reference evidence="4 5" key="1">
    <citation type="journal article" date="2013" name="Genome Biol.">
        <title>Genome of Acanthamoeba castellanii highlights extensive lateral gene transfer and early evolution of tyrosine kinase signaling.</title>
        <authorList>
            <person name="Clarke M."/>
            <person name="Lohan A.J."/>
            <person name="Liu B."/>
            <person name="Lagkouvardos I."/>
            <person name="Roy S."/>
            <person name="Zafar N."/>
            <person name="Bertelli C."/>
            <person name="Schilde C."/>
            <person name="Kianianmomeni A."/>
            <person name="Burglin T.R."/>
            <person name="Frech C."/>
            <person name="Turcotte B."/>
            <person name="Kopec K.O."/>
            <person name="Synnott J.M."/>
            <person name="Choo C."/>
            <person name="Paponov I."/>
            <person name="Finkler A."/>
            <person name="Soon Heng Tan C."/>
            <person name="Hutchins A.P."/>
            <person name="Weinmeier T."/>
            <person name="Rattei T."/>
            <person name="Chu J.S."/>
            <person name="Gimenez G."/>
            <person name="Irimia M."/>
            <person name="Rigden D.J."/>
            <person name="Fitzpatrick D.A."/>
            <person name="Lorenzo-Morales J."/>
            <person name="Bateman A."/>
            <person name="Chiu C.H."/>
            <person name="Tang P."/>
            <person name="Hegemann P."/>
            <person name="Fromm H."/>
            <person name="Raoult D."/>
            <person name="Greub G."/>
            <person name="Miranda-Saavedra D."/>
            <person name="Chen N."/>
            <person name="Nash P."/>
            <person name="Ginger M.L."/>
            <person name="Horn M."/>
            <person name="Schaap P."/>
            <person name="Caler L."/>
            <person name="Loftus B."/>
        </authorList>
    </citation>
    <scope>NUCLEOTIDE SEQUENCE [LARGE SCALE GENOMIC DNA]</scope>
    <source>
        <strain evidence="4 5">Neff</strain>
    </source>
</reference>
<dbReference type="CDD" id="cd00171">
    <property type="entry name" value="Sec7"/>
    <property type="match status" value="1"/>
</dbReference>
<dbReference type="RefSeq" id="XP_004344166.1">
    <property type="nucleotide sequence ID" value="XM_004344116.1"/>
</dbReference>
<dbReference type="SUPFAM" id="SSF48425">
    <property type="entry name" value="Sec7 domain"/>
    <property type="match status" value="1"/>
</dbReference>
<feature type="region of interest" description="Disordered" evidence="1">
    <location>
        <begin position="472"/>
        <end position="494"/>
    </location>
</feature>
<dbReference type="VEuPathDB" id="AmoebaDB:ACA1_055290"/>
<evidence type="ECO:0000313" key="5">
    <source>
        <dbReference type="Proteomes" id="UP000011083"/>
    </source>
</evidence>
<dbReference type="Proteomes" id="UP000011083">
    <property type="component" value="Unassembled WGS sequence"/>
</dbReference>
<feature type="domain" description="PH" evidence="2">
    <location>
        <begin position="327"/>
        <end position="462"/>
    </location>
</feature>
<dbReference type="GO" id="GO:0032012">
    <property type="term" value="P:regulation of ARF protein signal transduction"/>
    <property type="evidence" value="ECO:0007669"/>
    <property type="project" value="InterPro"/>
</dbReference>
<dbReference type="KEGG" id="acan:ACA1_055290"/>
<dbReference type="InterPro" id="IPR023394">
    <property type="entry name" value="Sec7_C_sf"/>
</dbReference>
<protein>
    <submittedName>
        <fullName evidence="4">Sec7 domain containing protein</fullName>
    </submittedName>
</protein>
<feature type="compositionally biased region" description="Pro residues" evidence="1">
    <location>
        <begin position="482"/>
        <end position="494"/>
    </location>
</feature>
<dbReference type="Gene3D" id="1.10.220.20">
    <property type="match status" value="1"/>
</dbReference>
<dbReference type="AlphaFoldDB" id="L8H7Q5"/>